<reference evidence="8 9" key="1">
    <citation type="journal article" date="2004" name="Nature">
        <title>Genome evolution in yeasts.</title>
        <authorList>
            <consortium name="Genolevures"/>
            <person name="Dujon B."/>
            <person name="Sherman D."/>
            <person name="Fischer G."/>
            <person name="Durrens P."/>
            <person name="Casaregola S."/>
            <person name="Lafontaine I."/>
            <person name="de Montigny J."/>
            <person name="Marck C."/>
            <person name="Neuveglise C."/>
            <person name="Talla E."/>
            <person name="Goffard N."/>
            <person name="Frangeul L."/>
            <person name="Aigle M."/>
            <person name="Anthouard V."/>
            <person name="Babour A."/>
            <person name="Barbe V."/>
            <person name="Barnay S."/>
            <person name="Blanchin S."/>
            <person name="Beckerich J.M."/>
            <person name="Beyne E."/>
            <person name="Bleykasten C."/>
            <person name="Boisrame A."/>
            <person name="Boyer J."/>
            <person name="Cattolico L."/>
            <person name="Confanioleri F."/>
            <person name="de Daruvar A."/>
            <person name="Despons L."/>
            <person name="Fabre E."/>
            <person name="Fairhead C."/>
            <person name="Ferry-Dumazet H."/>
            <person name="Groppi A."/>
            <person name="Hantraye F."/>
            <person name="Hennequin C."/>
            <person name="Jauniaux N."/>
            <person name="Joyet P."/>
            <person name="Kachouri R."/>
            <person name="Kerrest A."/>
            <person name="Koszul R."/>
            <person name="Lemaire M."/>
            <person name="Lesur I."/>
            <person name="Ma L."/>
            <person name="Muller H."/>
            <person name="Nicaud J.M."/>
            <person name="Nikolski M."/>
            <person name="Oztas S."/>
            <person name="Ozier-Kalogeropoulos O."/>
            <person name="Pellenz S."/>
            <person name="Potier S."/>
            <person name="Richard G.F."/>
            <person name="Straub M.L."/>
            <person name="Suleau A."/>
            <person name="Swennene D."/>
            <person name="Tekaia F."/>
            <person name="Wesolowski-Louvel M."/>
            <person name="Westhof E."/>
            <person name="Wirth B."/>
            <person name="Zeniou-Meyer M."/>
            <person name="Zivanovic I."/>
            <person name="Bolotin-Fukuhara M."/>
            <person name="Thierry A."/>
            <person name="Bouchier C."/>
            <person name="Caudron B."/>
            <person name="Scarpelli C."/>
            <person name="Gaillardin C."/>
            <person name="Weissenbach J."/>
            <person name="Wincker P."/>
            <person name="Souciet J.L."/>
        </authorList>
    </citation>
    <scope>NUCLEOTIDE SEQUENCE [LARGE SCALE GENOMIC DNA]</scope>
    <source>
        <strain evidence="9">ATCC 8585 / CBS 2359 / DSM 70799 / NBRC 1267 / NRRL Y-1140 / WM37</strain>
    </source>
</reference>
<dbReference type="InParanoid" id="Q6CQY8"/>
<proteinExistence type="predicted"/>
<dbReference type="AlphaFoldDB" id="Q6CQY8"/>
<name>Q6CQY8_KLULA</name>
<dbReference type="PaxDb" id="284590-Q6CQY8"/>
<evidence type="ECO:0000259" key="7">
    <source>
        <dbReference type="Pfam" id="PF12537"/>
    </source>
</evidence>
<evidence type="ECO:0000313" key="8">
    <source>
        <dbReference type="EMBL" id="CAH00747.1"/>
    </source>
</evidence>
<feature type="transmembrane region" description="Helical" evidence="5">
    <location>
        <begin position="181"/>
        <end position="204"/>
    </location>
</feature>
<organism evidence="8 9">
    <name type="scientific">Kluyveromyces lactis (strain ATCC 8585 / CBS 2359 / DSM 70799 / NBRC 1267 / NRRL Y-1140 / WM37)</name>
    <name type="common">Yeast</name>
    <name type="synonym">Candida sphaerica</name>
    <dbReference type="NCBI Taxonomy" id="284590"/>
    <lineage>
        <taxon>Eukaryota</taxon>
        <taxon>Fungi</taxon>
        <taxon>Dikarya</taxon>
        <taxon>Ascomycota</taxon>
        <taxon>Saccharomycotina</taxon>
        <taxon>Saccharomycetes</taxon>
        <taxon>Saccharomycetales</taxon>
        <taxon>Saccharomycetaceae</taxon>
        <taxon>Kluyveromyces</taxon>
    </lineage>
</organism>
<evidence type="ECO:0000256" key="5">
    <source>
        <dbReference type="SAM" id="Phobius"/>
    </source>
</evidence>
<dbReference type="FunCoup" id="Q6CQY8">
    <property type="interactions" value="178"/>
</dbReference>
<protein>
    <submittedName>
        <fullName evidence="8">KLLA0D13200p</fullName>
    </submittedName>
</protein>
<keyword evidence="4 5" id="KW-0472">Membrane</keyword>
<dbReference type="OMA" id="FRFNYQH"/>
<dbReference type="eggNOG" id="KOG2417">
    <property type="taxonomic scope" value="Eukaryota"/>
</dbReference>
<dbReference type="PANTHER" id="PTHR15948">
    <property type="entry name" value="G-PROTEIN COUPLED RECEPTOR 89-RELATED"/>
    <property type="match status" value="1"/>
</dbReference>
<evidence type="ECO:0000256" key="2">
    <source>
        <dbReference type="ARBA" id="ARBA00022692"/>
    </source>
</evidence>
<evidence type="ECO:0000256" key="4">
    <source>
        <dbReference type="ARBA" id="ARBA00023136"/>
    </source>
</evidence>
<feature type="domain" description="Abscisic acid G-protein coupled receptor-like" evidence="6">
    <location>
        <begin position="327"/>
        <end position="546"/>
    </location>
</feature>
<dbReference type="Proteomes" id="UP000000598">
    <property type="component" value="Chromosome D"/>
</dbReference>
<accession>Q6CQY8</accession>
<gene>
    <name evidence="8" type="ORF">KLLA0_D13200g</name>
</gene>
<keyword evidence="2 5" id="KW-0812">Transmembrane</keyword>
<dbReference type="InterPro" id="IPR015672">
    <property type="entry name" value="GPHR/GTG"/>
</dbReference>
<keyword evidence="3 5" id="KW-1133">Transmembrane helix</keyword>
<feature type="transmembrane region" description="Helical" evidence="5">
    <location>
        <begin position="411"/>
        <end position="435"/>
    </location>
</feature>
<dbReference type="GO" id="GO:0016020">
    <property type="term" value="C:membrane"/>
    <property type="evidence" value="ECO:0007669"/>
    <property type="project" value="UniProtKB-SubCell"/>
</dbReference>
<feature type="domain" description="Golgi pH regulator conserved" evidence="7">
    <location>
        <begin position="204"/>
        <end position="273"/>
    </location>
</feature>
<feature type="transmembrane region" description="Helical" evidence="5">
    <location>
        <begin position="24"/>
        <end position="43"/>
    </location>
</feature>
<dbReference type="RefSeq" id="XP_453651.1">
    <property type="nucleotide sequence ID" value="XM_453651.1"/>
</dbReference>
<evidence type="ECO:0000313" key="9">
    <source>
        <dbReference type="Proteomes" id="UP000000598"/>
    </source>
</evidence>
<evidence type="ECO:0000256" key="3">
    <source>
        <dbReference type="ARBA" id="ARBA00022989"/>
    </source>
</evidence>
<dbReference type="PANTHER" id="PTHR15948:SF0">
    <property type="entry name" value="GOLGI PH REGULATOR A-RELATED"/>
    <property type="match status" value="1"/>
</dbReference>
<dbReference type="GeneID" id="2893201"/>
<feature type="transmembrane region" description="Helical" evidence="5">
    <location>
        <begin position="104"/>
        <end position="127"/>
    </location>
</feature>
<dbReference type="Pfam" id="PF12537">
    <property type="entry name" value="GPHR_N"/>
    <property type="match status" value="1"/>
</dbReference>
<dbReference type="InterPro" id="IPR022535">
    <property type="entry name" value="Golgi_pH-regulator_cons_dom"/>
</dbReference>
<sequence length="550" mass="62866">MRHVTLVYTTLITTPNGSTCLSQLILDDMFILLFCLLTFWLVFDRSYHVLWFKIQKLFDILPSSTLTNNESDPATVISLPDSNSSFFHKFYSEYSLSSRKVYNAVRVIFCATFSAYVVAVEIVLWQIKVADPNAEANLVTSIIWPGLLALLFISLILIQPFLILVFLLTKFFEDKVSMHKLVPVTIGITILWLTFLHFLTIGPFGYTYNLLTKASVIGVTVMGILSGLASVSTPYYAYQYFRHRNKRDTKYTIHNNVDLLWSSESVIRDRIRNYEECIEKDTSLLCRLTSSSNQADIMTTVQLRERIAWYQLELVKLSGILQGPKELRSLKRMFQVIFLVYCVYKLTDVWLVKVPKIIVHSFKFPTDFSYEFFDNKSTEKDPLAVTFANMFDFLVLRLEHQNDMDSLIKQISLILSISLFVCSLSTVTTTISYLLTLLPVKLQLLALSAMQSTNGSELPTSNKDAFYTKKPPSIIKNLAVCELTGVYILATILMIRSNLPYDVSKQVNQLLGEKFTIPDVVIDVWSDKMFACSSLLTFIGIKVAERTLHR</sequence>
<feature type="transmembrane region" description="Helical" evidence="5">
    <location>
        <begin position="147"/>
        <end position="169"/>
    </location>
</feature>
<evidence type="ECO:0000256" key="1">
    <source>
        <dbReference type="ARBA" id="ARBA00004141"/>
    </source>
</evidence>
<dbReference type="KEGG" id="kla:KLLA0_D13200g"/>
<dbReference type="Pfam" id="PF12430">
    <property type="entry name" value="ABA_GPCR"/>
    <property type="match status" value="1"/>
</dbReference>
<dbReference type="HOGENOM" id="CLU_498921_0_0_1"/>
<dbReference type="EMBL" id="CR382124">
    <property type="protein sequence ID" value="CAH00747.1"/>
    <property type="molecule type" value="Genomic_DNA"/>
</dbReference>
<comment type="subcellular location">
    <subcellularLocation>
        <location evidence="1">Membrane</location>
        <topology evidence="1">Multi-pass membrane protein</topology>
    </subcellularLocation>
</comment>
<keyword evidence="9" id="KW-1185">Reference proteome</keyword>
<dbReference type="STRING" id="284590.Q6CQY8"/>
<dbReference type="InterPro" id="IPR025969">
    <property type="entry name" value="ABA_GPCR_dom"/>
</dbReference>
<feature type="transmembrane region" description="Helical" evidence="5">
    <location>
        <begin position="216"/>
        <end position="238"/>
    </location>
</feature>
<evidence type="ECO:0000259" key="6">
    <source>
        <dbReference type="Pfam" id="PF12430"/>
    </source>
</evidence>